<evidence type="ECO:0008006" key="4">
    <source>
        <dbReference type="Google" id="ProtNLM"/>
    </source>
</evidence>
<evidence type="ECO:0000313" key="3">
    <source>
        <dbReference type="Proteomes" id="UP001501508"/>
    </source>
</evidence>
<reference evidence="3" key="1">
    <citation type="journal article" date="2019" name="Int. J. Syst. Evol. Microbiol.">
        <title>The Global Catalogue of Microorganisms (GCM) 10K type strain sequencing project: providing services to taxonomists for standard genome sequencing and annotation.</title>
        <authorList>
            <consortium name="The Broad Institute Genomics Platform"/>
            <consortium name="The Broad Institute Genome Sequencing Center for Infectious Disease"/>
            <person name="Wu L."/>
            <person name="Ma J."/>
        </authorList>
    </citation>
    <scope>NUCLEOTIDE SEQUENCE [LARGE SCALE GENOMIC DNA]</scope>
    <source>
        <strain evidence="3">JCM 31920</strain>
    </source>
</reference>
<evidence type="ECO:0000313" key="2">
    <source>
        <dbReference type="EMBL" id="GAA4446534.1"/>
    </source>
</evidence>
<evidence type="ECO:0000256" key="1">
    <source>
        <dbReference type="SAM" id="Phobius"/>
    </source>
</evidence>
<sequence>MKMLNFLLVLLVVVAGANSLLFFWRGMTSVVNDEGLLQLLWIFKMAACTGVIFILYYVFRIKSAVLAKDGDLAGTRIRIACGIGLLAAFFNSLAEAGIKTQMEFSGRLVGIGEAKKRLLAHALEGIFDQNILVYVLILALFLLTGFVQLASQLKSENESFI</sequence>
<proteinExistence type="predicted"/>
<keyword evidence="3" id="KW-1185">Reference proteome</keyword>
<comment type="caution">
    <text evidence="2">The sequence shown here is derived from an EMBL/GenBank/DDBJ whole genome shotgun (WGS) entry which is preliminary data.</text>
</comment>
<protein>
    <recommendedName>
        <fullName evidence="4">DUF4199 domain-containing protein</fullName>
    </recommendedName>
</protein>
<dbReference type="RefSeq" id="WP_345032482.1">
    <property type="nucleotide sequence ID" value="NZ_BAABEY010000036.1"/>
</dbReference>
<keyword evidence="1" id="KW-0812">Transmembrane</keyword>
<feature type="transmembrane region" description="Helical" evidence="1">
    <location>
        <begin position="131"/>
        <end position="150"/>
    </location>
</feature>
<feature type="transmembrane region" description="Helical" evidence="1">
    <location>
        <begin position="79"/>
        <end position="98"/>
    </location>
</feature>
<feature type="transmembrane region" description="Helical" evidence="1">
    <location>
        <begin position="35"/>
        <end position="59"/>
    </location>
</feature>
<dbReference type="Proteomes" id="UP001501508">
    <property type="component" value="Unassembled WGS sequence"/>
</dbReference>
<name>A0ABP8M8T0_9BACT</name>
<keyword evidence="1" id="KW-0472">Membrane</keyword>
<accession>A0ABP8M8T0</accession>
<dbReference type="EMBL" id="BAABEY010000036">
    <property type="protein sequence ID" value="GAA4446534.1"/>
    <property type="molecule type" value="Genomic_DNA"/>
</dbReference>
<gene>
    <name evidence="2" type="ORF">GCM10023091_39810</name>
</gene>
<organism evidence="2 3">
    <name type="scientific">Ravibacter arvi</name>
    <dbReference type="NCBI Taxonomy" id="2051041"/>
    <lineage>
        <taxon>Bacteria</taxon>
        <taxon>Pseudomonadati</taxon>
        <taxon>Bacteroidota</taxon>
        <taxon>Cytophagia</taxon>
        <taxon>Cytophagales</taxon>
        <taxon>Spirosomataceae</taxon>
        <taxon>Ravibacter</taxon>
    </lineage>
</organism>
<keyword evidence="1" id="KW-1133">Transmembrane helix</keyword>